<gene>
    <name evidence="4" type="ORF">A3G33_01525</name>
</gene>
<proteinExistence type="predicted"/>
<dbReference type="GO" id="GO:0042834">
    <property type="term" value="F:peptidoglycan binding"/>
    <property type="evidence" value="ECO:0007669"/>
    <property type="project" value="InterPro"/>
</dbReference>
<dbReference type="InterPro" id="IPR036680">
    <property type="entry name" value="SPOR-like_sf"/>
</dbReference>
<feature type="region of interest" description="Disordered" evidence="1">
    <location>
        <begin position="133"/>
        <end position="158"/>
    </location>
</feature>
<feature type="transmembrane region" description="Helical" evidence="2">
    <location>
        <begin position="46"/>
        <end position="65"/>
    </location>
</feature>
<dbReference type="InterPro" id="IPR007730">
    <property type="entry name" value="SPOR-like_dom"/>
</dbReference>
<feature type="domain" description="SPOR" evidence="3">
    <location>
        <begin position="172"/>
        <end position="250"/>
    </location>
</feature>
<keyword evidence="2" id="KW-0472">Membrane</keyword>
<dbReference type="Gene3D" id="3.30.70.1070">
    <property type="entry name" value="Sporulation related repeat"/>
    <property type="match status" value="1"/>
</dbReference>
<dbReference type="Pfam" id="PF05036">
    <property type="entry name" value="SPOR"/>
    <property type="match status" value="1"/>
</dbReference>
<evidence type="ECO:0000259" key="3">
    <source>
        <dbReference type="PROSITE" id="PS51724"/>
    </source>
</evidence>
<dbReference type="EMBL" id="MHFR01000048">
    <property type="protein sequence ID" value="OGW96794.1"/>
    <property type="molecule type" value="Genomic_DNA"/>
</dbReference>
<dbReference type="AlphaFoldDB" id="A0A1G1KV00"/>
<comment type="caution">
    <text evidence="4">The sequence shown here is derived from an EMBL/GenBank/DDBJ whole genome shotgun (WGS) entry which is preliminary data.</text>
</comment>
<evidence type="ECO:0000256" key="1">
    <source>
        <dbReference type="SAM" id="MobiDB-lite"/>
    </source>
</evidence>
<dbReference type="PROSITE" id="PS51724">
    <property type="entry name" value="SPOR"/>
    <property type="match status" value="1"/>
</dbReference>
<evidence type="ECO:0000313" key="5">
    <source>
        <dbReference type="Proteomes" id="UP000178187"/>
    </source>
</evidence>
<name>A0A1G1KV00_9BACT</name>
<reference evidence="4 5" key="1">
    <citation type="journal article" date="2016" name="Nat. Commun.">
        <title>Thousands of microbial genomes shed light on interconnected biogeochemical processes in an aquifer system.</title>
        <authorList>
            <person name="Anantharaman K."/>
            <person name="Brown C.T."/>
            <person name="Hug L.A."/>
            <person name="Sharon I."/>
            <person name="Castelle C.J."/>
            <person name="Probst A.J."/>
            <person name="Thomas B.C."/>
            <person name="Singh A."/>
            <person name="Wilkins M.J."/>
            <person name="Karaoz U."/>
            <person name="Brodie E.L."/>
            <person name="Williams K.H."/>
            <person name="Hubbard S.S."/>
            <person name="Banfield J.F."/>
        </authorList>
    </citation>
    <scope>NUCLEOTIDE SEQUENCE [LARGE SCALE GENOMIC DNA]</scope>
</reference>
<keyword evidence="2" id="KW-0812">Transmembrane</keyword>
<dbReference type="Proteomes" id="UP000178187">
    <property type="component" value="Unassembled WGS sequence"/>
</dbReference>
<dbReference type="SUPFAM" id="SSF110997">
    <property type="entry name" value="Sporulation related repeat"/>
    <property type="match status" value="1"/>
</dbReference>
<accession>A0A1G1KV00</accession>
<protein>
    <recommendedName>
        <fullName evidence="3">SPOR domain-containing protein</fullName>
    </recommendedName>
</protein>
<organism evidence="4 5">
    <name type="scientific">Candidatus Danuiimicrobium aquiferis</name>
    <dbReference type="NCBI Taxonomy" id="1801832"/>
    <lineage>
        <taxon>Bacteria</taxon>
        <taxon>Pseudomonadati</taxon>
        <taxon>Candidatus Omnitrophota</taxon>
        <taxon>Candidatus Danuiimicrobium</taxon>
    </lineage>
</organism>
<evidence type="ECO:0000256" key="2">
    <source>
        <dbReference type="SAM" id="Phobius"/>
    </source>
</evidence>
<sequence length="254" mass="27389">MSKYTEAMDQIEKGKGDVKNQKSLLSYPETDLKLSDSNVPFFKRKIIWLIGGLALLFVLVLILGVKREKPSQNIPLSEMSEEQSTVLSVGPEKVVPVTGAVSGETLPAASTEINTGFDSVPNTAFDETVATDSTSAIPPSAGLAGSAESATLPDESISGTVQPQTAQSAAAELTSNYYTLQLITYGTEVRAKEEAKKLEGKGLQAFVLPMRKFFTICIGRYADKNEAEQQLTQFKATLSGKLYSDAYIRFVGKS</sequence>
<keyword evidence="2" id="KW-1133">Transmembrane helix</keyword>
<evidence type="ECO:0000313" key="4">
    <source>
        <dbReference type="EMBL" id="OGW96794.1"/>
    </source>
</evidence>